<feature type="compositionally biased region" description="Pro residues" evidence="6">
    <location>
        <begin position="201"/>
        <end position="222"/>
    </location>
</feature>
<evidence type="ECO:0000256" key="4">
    <source>
        <dbReference type="ARBA" id="ARBA00022833"/>
    </source>
</evidence>
<evidence type="ECO:0000256" key="6">
    <source>
        <dbReference type="SAM" id="MobiDB-lite"/>
    </source>
</evidence>
<feature type="compositionally biased region" description="Basic and acidic residues" evidence="6">
    <location>
        <begin position="162"/>
        <end position="173"/>
    </location>
</feature>
<feature type="compositionally biased region" description="Basic residues" evidence="6">
    <location>
        <begin position="486"/>
        <end position="507"/>
    </location>
</feature>
<evidence type="ECO:0000313" key="9">
    <source>
        <dbReference type="Proteomes" id="UP000799766"/>
    </source>
</evidence>
<dbReference type="Gene3D" id="3.30.160.60">
    <property type="entry name" value="Classic Zinc Finger"/>
    <property type="match status" value="4"/>
</dbReference>
<evidence type="ECO:0000256" key="1">
    <source>
        <dbReference type="ARBA" id="ARBA00022723"/>
    </source>
</evidence>
<keyword evidence="9" id="KW-1185">Reference proteome</keyword>
<dbReference type="EMBL" id="MU001681">
    <property type="protein sequence ID" value="KAF2457069.1"/>
    <property type="molecule type" value="Genomic_DNA"/>
</dbReference>
<feature type="compositionally biased region" description="Polar residues" evidence="6">
    <location>
        <begin position="144"/>
        <end position="157"/>
    </location>
</feature>
<dbReference type="InterPro" id="IPR036236">
    <property type="entry name" value="Znf_C2H2_sf"/>
</dbReference>
<feature type="region of interest" description="Disordered" evidence="6">
    <location>
        <begin position="138"/>
        <end position="180"/>
    </location>
</feature>
<organism evidence="8 9">
    <name type="scientific">Lineolata rhizophorae</name>
    <dbReference type="NCBI Taxonomy" id="578093"/>
    <lineage>
        <taxon>Eukaryota</taxon>
        <taxon>Fungi</taxon>
        <taxon>Dikarya</taxon>
        <taxon>Ascomycota</taxon>
        <taxon>Pezizomycotina</taxon>
        <taxon>Dothideomycetes</taxon>
        <taxon>Dothideomycetes incertae sedis</taxon>
        <taxon>Lineolatales</taxon>
        <taxon>Lineolataceae</taxon>
        <taxon>Lineolata</taxon>
    </lineage>
</organism>
<feature type="domain" description="C2H2-type" evidence="7">
    <location>
        <begin position="323"/>
        <end position="349"/>
    </location>
</feature>
<feature type="domain" description="C2H2-type" evidence="7">
    <location>
        <begin position="295"/>
        <end position="322"/>
    </location>
</feature>
<feature type="compositionally biased region" description="Low complexity" evidence="6">
    <location>
        <begin position="114"/>
        <end position="124"/>
    </location>
</feature>
<feature type="region of interest" description="Disordered" evidence="6">
    <location>
        <begin position="195"/>
        <end position="231"/>
    </location>
</feature>
<keyword evidence="2" id="KW-0677">Repeat</keyword>
<dbReference type="OrthoDB" id="427030at2759"/>
<dbReference type="PROSITE" id="PS00028">
    <property type="entry name" value="ZINC_FINGER_C2H2_1"/>
    <property type="match status" value="4"/>
</dbReference>
<sequence length="547" mass="59078">MAAVVAAQNGSNIWNRRESQQYPVSNNMNINGLVPSYDVRATTAPSGPRPYQPTSHHLDLSMPLFPSNPVATSAPYQSGPPYGFDSLSMHQYGMHHHQPPYSTVSHPTTTLTHSPAYPASSSSSITANLPHVPEARNSFPVVNRSPSIKTENQSPIQPSRLFGDHVEDSKNQDQTETGVIFSTDVDTLMKAIQSKMKTPQRAPPPPPPPAPVPVPVPVPQPQPEKARSVKSKKRYQCSIPDCQKSFYQKTHLEIHTRAHTGVKPFLCKEPSCGQRFSQLGNLKTHERRHTGERPYTCDICGKTFAQRGNVRAHKIVHQQVKPFTCKLEDCGKQFTQLGNLKSHQNKFHAAALRFLTQKFASIREGDPVTAQDKELWEYFAALYKNSNKGIKGRGKDRRIAAIPSSSQSTSSSSSASIASSSTAVPTAGGERAVSQAAAAPPGAAASVRSAHSSSRSSSLASDDRRGASSSPVLAGGGGGGGGGGPHHVHHGQHHHHHHHHHHPHGHHYGGGADDDGAYDFEAAVEQDYGHGPSFGSSVFPERTGKLY</sequence>
<name>A0A6A6NZF7_9PEZI</name>
<feature type="region of interest" description="Disordered" evidence="6">
    <location>
        <begin position="390"/>
        <end position="517"/>
    </location>
</feature>
<reference evidence="8" key="1">
    <citation type="journal article" date="2020" name="Stud. Mycol.">
        <title>101 Dothideomycetes genomes: a test case for predicting lifestyles and emergence of pathogens.</title>
        <authorList>
            <person name="Haridas S."/>
            <person name="Albert R."/>
            <person name="Binder M."/>
            <person name="Bloem J."/>
            <person name="Labutti K."/>
            <person name="Salamov A."/>
            <person name="Andreopoulos B."/>
            <person name="Baker S."/>
            <person name="Barry K."/>
            <person name="Bills G."/>
            <person name="Bluhm B."/>
            <person name="Cannon C."/>
            <person name="Castanera R."/>
            <person name="Culley D."/>
            <person name="Daum C."/>
            <person name="Ezra D."/>
            <person name="Gonzalez J."/>
            <person name="Henrissat B."/>
            <person name="Kuo A."/>
            <person name="Liang C."/>
            <person name="Lipzen A."/>
            <person name="Lutzoni F."/>
            <person name="Magnuson J."/>
            <person name="Mondo S."/>
            <person name="Nolan M."/>
            <person name="Ohm R."/>
            <person name="Pangilinan J."/>
            <person name="Park H.-J."/>
            <person name="Ramirez L."/>
            <person name="Alfaro M."/>
            <person name="Sun H."/>
            <person name="Tritt A."/>
            <person name="Yoshinaga Y."/>
            <person name="Zwiers L.-H."/>
            <person name="Turgeon B."/>
            <person name="Goodwin S."/>
            <person name="Spatafora J."/>
            <person name="Crous P."/>
            <person name="Grigoriev I."/>
        </authorList>
    </citation>
    <scope>NUCLEOTIDE SEQUENCE</scope>
    <source>
        <strain evidence="8">ATCC 16933</strain>
    </source>
</reference>
<dbReference type="InterPro" id="IPR013087">
    <property type="entry name" value="Znf_C2H2_type"/>
</dbReference>
<protein>
    <recommendedName>
        <fullName evidence="7">C2H2-type domain-containing protein</fullName>
    </recommendedName>
</protein>
<keyword evidence="1" id="KW-0479">Metal-binding</keyword>
<dbReference type="PANTHER" id="PTHR23235">
    <property type="entry name" value="KRUEPPEL-LIKE TRANSCRIPTION FACTOR"/>
    <property type="match status" value="1"/>
</dbReference>
<evidence type="ECO:0000256" key="5">
    <source>
        <dbReference type="PROSITE-ProRule" id="PRU00042"/>
    </source>
</evidence>
<accession>A0A6A6NZF7</accession>
<evidence type="ECO:0000256" key="2">
    <source>
        <dbReference type="ARBA" id="ARBA00022737"/>
    </source>
</evidence>
<dbReference type="Proteomes" id="UP000799766">
    <property type="component" value="Unassembled WGS sequence"/>
</dbReference>
<feature type="compositionally biased region" description="Low complexity" evidence="6">
    <location>
        <begin position="400"/>
        <end position="460"/>
    </location>
</feature>
<dbReference type="AlphaFoldDB" id="A0A6A6NZF7"/>
<keyword evidence="3 5" id="KW-0863">Zinc-finger</keyword>
<dbReference type="FunFam" id="3.30.160.60:FF:002157">
    <property type="entry name" value="Transcription factor"/>
    <property type="match status" value="1"/>
</dbReference>
<dbReference type="GO" id="GO:0000981">
    <property type="term" value="F:DNA-binding transcription factor activity, RNA polymerase II-specific"/>
    <property type="evidence" value="ECO:0007669"/>
    <property type="project" value="TreeGrafter"/>
</dbReference>
<feature type="domain" description="C2H2-type" evidence="7">
    <location>
        <begin position="235"/>
        <end position="264"/>
    </location>
</feature>
<dbReference type="GO" id="GO:0008270">
    <property type="term" value="F:zinc ion binding"/>
    <property type="evidence" value="ECO:0007669"/>
    <property type="project" value="UniProtKB-KW"/>
</dbReference>
<feature type="region of interest" description="Disordered" evidence="6">
    <location>
        <begin position="98"/>
        <end position="124"/>
    </location>
</feature>
<dbReference type="FunFam" id="3.30.160.60:FF:000557">
    <property type="entry name" value="zinc finger and SCAN domain-containing protein 29"/>
    <property type="match status" value="1"/>
</dbReference>
<dbReference type="GO" id="GO:0000978">
    <property type="term" value="F:RNA polymerase II cis-regulatory region sequence-specific DNA binding"/>
    <property type="evidence" value="ECO:0007669"/>
    <property type="project" value="TreeGrafter"/>
</dbReference>
<gene>
    <name evidence="8" type="ORF">BDY21DRAFT_385934</name>
</gene>
<evidence type="ECO:0000313" key="8">
    <source>
        <dbReference type="EMBL" id="KAF2457069.1"/>
    </source>
</evidence>
<dbReference type="SMART" id="SM00355">
    <property type="entry name" value="ZnF_C2H2"/>
    <property type="match status" value="4"/>
</dbReference>
<proteinExistence type="predicted"/>
<feature type="compositionally biased region" description="Gly residues" evidence="6">
    <location>
        <begin position="474"/>
        <end position="485"/>
    </location>
</feature>
<keyword evidence="4" id="KW-0862">Zinc</keyword>
<feature type="domain" description="C2H2-type" evidence="7">
    <location>
        <begin position="265"/>
        <end position="294"/>
    </location>
</feature>
<dbReference type="FunFam" id="3.30.160.60:FF:002343">
    <property type="entry name" value="Zinc finger protein 33A"/>
    <property type="match status" value="1"/>
</dbReference>
<dbReference type="SUPFAM" id="SSF57667">
    <property type="entry name" value="beta-beta-alpha zinc fingers"/>
    <property type="match status" value="2"/>
</dbReference>
<feature type="compositionally biased region" description="Polar residues" evidence="6">
    <location>
        <begin position="100"/>
        <end position="113"/>
    </location>
</feature>
<evidence type="ECO:0000259" key="7">
    <source>
        <dbReference type="PROSITE" id="PS50157"/>
    </source>
</evidence>
<evidence type="ECO:0000256" key="3">
    <source>
        <dbReference type="ARBA" id="ARBA00022771"/>
    </source>
</evidence>
<dbReference type="Pfam" id="PF00096">
    <property type="entry name" value="zf-C2H2"/>
    <property type="match status" value="4"/>
</dbReference>
<dbReference type="PANTHER" id="PTHR23235:SF120">
    <property type="entry name" value="KRUPPEL-LIKE FACTOR 15"/>
    <property type="match status" value="1"/>
</dbReference>
<dbReference type="PROSITE" id="PS50157">
    <property type="entry name" value="ZINC_FINGER_C2H2_2"/>
    <property type="match status" value="4"/>
</dbReference>